<feature type="region of interest" description="Disordered" evidence="3">
    <location>
        <begin position="717"/>
        <end position="771"/>
    </location>
</feature>
<feature type="region of interest" description="Disordered" evidence="3">
    <location>
        <begin position="606"/>
        <end position="632"/>
    </location>
</feature>
<dbReference type="PROSITE" id="PS00972">
    <property type="entry name" value="USP_1"/>
    <property type="match status" value="1"/>
</dbReference>
<dbReference type="GO" id="GO:0004843">
    <property type="term" value="F:cysteine-type deubiquitinase activity"/>
    <property type="evidence" value="ECO:0000318"/>
    <property type="project" value="GO_Central"/>
</dbReference>
<evidence type="ECO:0000256" key="3">
    <source>
        <dbReference type="SAM" id="MobiDB-lite"/>
    </source>
</evidence>
<reference evidence="5 7" key="1">
    <citation type="journal article" date="2008" name="Science">
        <title>The Physcomitrella genome reveals evolutionary insights into the conquest of land by plants.</title>
        <authorList>
            <person name="Rensing S."/>
            <person name="Lang D."/>
            <person name="Zimmer A."/>
            <person name="Terry A."/>
            <person name="Salamov A."/>
            <person name="Shapiro H."/>
            <person name="Nishiyama T."/>
            <person name="Perroud P.-F."/>
            <person name="Lindquist E."/>
            <person name="Kamisugi Y."/>
            <person name="Tanahashi T."/>
            <person name="Sakakibara K."/>
            <person name="Fujita T."/>
            <person name="Oishi K."/>
            <person name="Shin-I T."/>
            <person name="Kuroki Y."/>
            <person name="Toyoda A."/>
            <person name="Suzuki Y."/>
            <person name="Hashimoto A."/>
            <person name="Yamaguchi K."/>
            <person name="Sugano A."/>
            <person name="Kohara Y."/>
            <person name="Fujiyama A."/>
            <person name="Anterola A."/>
            <person name="Aoki S."/>
            <person name="Ashton N."/>
            <person name="Barbazuk W.B."/>
            <person name="Barker E."/>
            <person name="Bennetzen J."/>
            <person name="Bezanilla M."/>
            <person name="Blankenship R."/>
            <person name="Cho S.H."/>
            <person name="Dutcher S."/>
            <person name="Estelle M."/>
            <person name="Fawcett J.A."/>
            <person name="Gundlach H."/>
            <person name="Hanada K."/>
            <person name="Heyl A."/>
            <person name="Hicks K.A."/>
            <person name="Hugh J."/>
            <person name="Lohr M."/>
            <person name="Mayer K."/>
            <person name="Melkozernov A."/>
            <person name="Murata T."/>
            <person name="Nelson D."/>
            <person name="Pils B."/>
            <person name="Prigge M."/>
            <person name="Reiss B."/>
            <person name="Renner T."/>
            <person name="Rombauts S."/>
            <person name="Rushton P."/>
            <person name="Sanderfoot A."/>
            <person name="Schween G."/>
            <person name="Shiu S.-H."/>
            <person name="Stueber K."/>
            <person name="Theodoulou F.L."/>
            <person name="Tu H."/>
            <person name="Van de Peer Y."/>
            <person name="Verrier P.J."/>
            <person name="Waters E."/>
            <person name="Wood A."/>
            <person name="Yang L."/>
            <person name="Cove D."/>
            <person name="Cuming A."/>
            <person name="Hasebe M."/>
            <person name="Lucas S."/>
            <person name="Mishler D.B."/>
            <person name="Reski R."/>
            <person name="Grigoriev I."/>
            <person name="Quatrano R.S."/>
            <person name="Boore J.L."/>
        </authorList>
    </citation>
    <scope>NUCLEOTIDE SEQUENCE [LARGE SCALE GENOMIC DNA]</scope>
    <source>
        <strain evidence="6 7">cv. Gransden 2004</strain>
    </source>
</reference>
<reference evidence="5 7" key="2">
    <citation type="journal article" date="2018" name="Plant J.">
        <title>The Physcomitrella patens chromosome-scale assembly reveals moss genome structure and evolution.</title>
        <authorList>
            <person name="Lang D."/>
            <person name="Ullrich K.K."/>
            <person name="Murat F."/>
            <person name="Fuchs J."/>
            <person name="Jenkins J."/>
            <person name="Haas F.B."/>
            <person name="Piednoel M."/>
            <person name="Gundlach H."/>
            <person name="Van Bel M."/>
            <person name="Meyberg R."/>
            <person name="Vives C."/>
            <person name="Morata J."/>
            <person name="Symeonidi A."/>
            <person name="Hiss M."/>
            <person name="Muchero W."/>
            <person name="Kamisugi Y."/>
            <person name="Saleh O."/>
            <person name="Blanc G."/>
            <person name="Decker E.L."/>
            <person name="van Gessel N."/>
            <person name="Grimwood J."/>
            <person name="Hayes R.D."/>
            <person name="Graham S.W."/>
            <person name="Gunter L.E."/>
            <person name="McDaniel S.F."/>
            <person name="Hoernstein S.N.W."/>
            <person name="Larsson A."/>
            <person name="Li F.W."/>
            <person name="Perroud P.F."/>
            <person name="Phillips J."/>
            <person name="Ranjan P."/>
            <person name="Rokshar D.S."/>
            <person name="Rothfels C.J."/>
            <person name="Schneider L."/>
            <person name="Shu S."/>
            <person name="Stevenson D.W."/>
            <person name="Thummler F."/>
            <person name="Tillich M."/>
            <person name="Villarreal Aguilar J.C."/>
            <person name="Widiez T."/>
            <person name="Wong G.K."/>
            <person name="Wymore A."/>
            <person name="Zhang Y."/>
            <person name="Zimmer A.D."/>
            <person name="Quatrano R.S."/>
            <person name="Mayer K.F.X."/>
            <person name="Goodstein D."/>
            <person name="Casacuberta J.M."/>
            <person name="Vandepoele K."/>
            <person name="Reski R."/>
            <person name="Cuming A.C."/>
            <person name="Tuskan G.A."/>
            <person name="Maumus F."/>
            <person name="Salse J."/>
            <person name="Schmutz J."/>
            <person name="Rensing S.A."/>
        </authorList>
    </citation>
    <scope>NUCLEOTIDE SEQUENCE [LARGE SCALE GENOMIC DNA]</scope>
    <source>
        <strain evidence="6 7">cv. Gransden 2004</strain>
    </source>
</reference>
<evidence type="ECO:0000313" key="6">
    <source>
        <dbReference type="EnsemblPlants" id="Pp3c7_9250V3.1"/>
    </source>
</evidence>
<dbReference type="EC" id="3.4.19.12" evidence="2"/>
<feature type="compositionally biased region" description="Polar residues" evidence="3">
    <location>
        <begin position="504"/>
        <end position="516"/>
    </location>
</feature>
<dbReference type="Proteomes" id="UP000006727">
    <property type="component" value="Chromosome 7"/>
</dbReference>
<feature type="compositionally biased region" description="Basic and acidic residues" evidence="3">
    <location>
        <begin position="720"/>
        <end position="732"/>
    </location>
</feature>
<dbReference type="InterPro" id="IPR018200">
    <property type="entry name" value="USP_CS"/>
</dbReference>
<keyword evidence="2" id="KW-0788">Thiol protease</keyword>
<sequence length="957" mass="103247">MGAAAVEVEAARPRNGSAGILEKKHRMGADAASQSGPWLASAGAAPRRVNFRPALNKDQGMLLPYQHPSSSSLPRPLNSVMAAKSNNRACPTAASPPIHEPLSWTPAPRIGAGLSNLGNTCFLNSVLQCLTYTPPLAGYLDSGQHKATCRAAGFCAMCALQEHVRQALASSGGAVSPSTLVKNLRCISKSFRMWRQEDAHEYLRCLIEGLHNCCLPPGVKSNSAVSQERSLIHKIFGGRLRSQVKCTVCLTCSNTYDPLLDLSLEIVRADSLTKALNRFTAVEALEGDNKYHCSHCNKKVRALKQFTIDKPPNILTIQFKRFSSTGSSGGKIDKKIEFGRTLDLKPYISNPQATDAKYSLYAVLVHAGWSTHSGHYYCFVRTKGDMWHALDDSRVKQVSEKSVLDQKAYILFYIRDSPTRSSVVTDQRLQSTLPAFKKLLSDGAAEVADDSSADDLDNNSTHRGSNAGNADGSLNRTNGIAQVAPDSGLPAAPNANLPSVKPAGNSQIPSESNTADTTNVAKNIAIDTYGPITTNNSLDVKMKTDNATEKLTKIASIEKKDVLKANVNGLAAVENLVKEIHSNGLEASAPSTGNADVATAVSDKLSSAEEFKNQEDEDIDCSTSGEDEDEDWNEYTKPLNSCTSHSYMRLLYAMPHTRRYFMARALPVQRDRKRSACKKVRGQVENGHCEGMPNGLSSNDKISKRLCCTPGDGGFSKRQKLVDHREESRSSDEMTAVVSTSAKTNGLIYSGASSSHGGKSNGHANKSESDDVTVLRERLQADGSCQAEDLGGSAPATVATGDPGKTGLDVPTKDGSRKSTAALQHSSPDSSKKSKCNGLGVSNPVDGCLKGAVSSPKSSTRLQPNGLYDFEVPRWGEVEANENGSLKDVDRLLRMHKTVVPERDAWDEEYDRGKAKKVRIKATFDVGNGANPFQMMAEAAKNSKQRLHAPIKNYVDE</sequence>
<comment type="similarity">
    <text evidence="1 2">Belongs to the peptidase C19 family.</text>
</comment>
<evidence type="ECO:0000313" key="5">
    <source>
        <dbReference type="EMBL" id="PNR50979.1"/>
    </source>
</evidence>
<feature type="compositionally biased region" description="Polar residues" evidence="3">
    <location>
        <begin position="461"/>
        <end position="480"/>
    </location>
</feature>
<dbReference type="GO" id="GO:0006508">
    <property type="term" value="P:proteolysis"/>
    <property type="evidence" value="ECO:0007669"/>
    <property type="project" value="UniProtKB-KW"/>
</dbReference>
<name>A0A2K1KB26_PHYPA</name>
<feature type="compositionally biased region" description="Acidic residues" evidence="3">
    <location>
        <begin position="615"/>
        <end position="632"/>
    </location>
</feature>
<dbReference type="OrthoDB" id="420187at2759"/>
<dbReference type="FunCoup" id="A0A2K1KB26">
    <property type="interactions" value="1374"/>
</dbReference>
<dbReference type="Pfam" id="PF00443">
    <property type="entry name" value="UCH"/>
    <property type="match status" value="1"/>
</dbReference>
<dbReference type="GO" id="GO:0005634">
    <property type="term" value="C:nucleus"/>
    <property type="evidence" value="ECO:0000318"/>
    <property type="project" value="GO_Central"/>
</dbReference>
<feature type="domain" description="USP" evidence="4">
    <location>
        <begin position="112"/>
        <end position="416"/>
    </location>
</feature>
<evidence type="ECO:0000259" key="4">
    <source>
        <dbReference type="PROSITE" id="PS50235"/>
    </source>
</evidence>
<dbReference type="GO" id="GO:0016579">
    <property type="term" value="P:protein deubiquitination"/>
    <property type="evidence" value="ECO:0007669"/>
    <property type="project" value="InterPro"/>
</dbReference>
<comment type="function">
    <text evidence="2">Recognizes and hydrolyzes the peptide bond at the C-terminal Gly of ubiquitin. Involved in the processing of poly-ubiquitin precursors as well as that of ubiquitinated proteins.</text>
</comment>
<dbReference type="InterPro" id="IPR001394">
    <property type="entry name" value="Peptidase_C19_UCH"/>
</dbReference>
<feature type="compositionally biased region" description="Polar residues" evidence="3">
    <location>
        <begin position="818"/>
        <end position="829"/>
    </location>
</feature>
<protein>
    <recommendedName>
        <fullName evidence="2">Ubiquitin carboxyl-terminal hydrolase</fullName>
        <ecNumber evidence="2">3.4.19.12</ecNumber>
    </recommendedName>
</protein>
<evidence type="ECO:0000256" key="1">
    <source>
        <dbReference type="ARBA" id="ARBA00009085"/>
    </source>
</evidence>
<dbReference type="GeneID" id="112284947"/>
<evidence type="ECO:0000313" key="7">
    <source>
        <dbReference type="Proteomes" id="UP000006727"/>
    </source>
</evidence>
<dbReference type="KEGG" id="ppp:112284947"/>
<dbReference type="EMBL" id="ABEU02000007">
    <property type="protein sequence ID" value="PNR50979.1"/>
    <property type="molecule type" value="Genomic_DNA"/>
</dbReference>
<dbReference type="Gramene" id="Pp3c7_9250V3.2">
    <property type="protein sequence ID" value="Pp3c7_9250V3.2"/>
    <property type="gene ID" value="Pp3c7_9250"/>
</dbReference>
<dbReference type="STRING" id="3218.A0A2K1KB26"/>
<feature type="region of interest" description="Disordered" evidence="3">
    <location>
        <begin position="449"/>
        <end position="516"/>
    </location>
</feature>
<evidence type="ECO:0000256" key="2">
    <source>
        <dbReference type="RuleBase" id="RU366025"/>
    </source>
</evidence>
<dbReference type="EnsemblPlants" id="Pp3c7_9250V3.1">
    <property type="protein sequence ID" value="Pp3c7_9250V3.1"/>
    <property type="gene ID" value="Pp3c7_9250"/>
</dbReference>
<dbReference type="SUPFAM" id="SSF54001">
    <property type="entry name" value="Cysteine proteinases"/>
    <property type="match status" value="1"/>
</dbReference>
<keyword evidence="7" id="KW-1185">Reference proteome</keyword>
<dbReference type="PROSITE" id="PS00973">
    <property type="entry name" value="USP_2"/>
    <property type="match status" value="1"/>
</dbReference>
<dbReference type="RefSeq" id="XP_024381119.1">
    <property type="nucleotide sequence ID" value="XM_024525351.2"/>
</dbReference>
<dbReference type="PANTHER" id="PTHR24006:SF663">
    <property type="entry name" value="UBIQUITIN CARBOXYL-TERMINAL HYDROLASE 23"/>
    <property type="match status" value="1"/>
</dbReference>
<proteinExistence type="inferred from homology"/>
<dbReference type="FunFam" id="3.90.70.10:FF:000078">
    <property type="entry name" value="Ubiquitin carboxyl-terminal hydrolase 23"/>
    <property type="match status" value="1"/>
</dbReference>
<dbReference type="PaxDb" id="3218-PP1S42_21V6.1"/>
<accession>A0A2K1KB26</accession>
<gene>
    <name evidence="6" type="primary">LOC112284947</name>
    <name evidence="5" type="ORF">PHYPA_010165</name>
</gene>
<dbReference type="InterPro" id="IPR038765">
    <property type="entry name" value="Papain-like_cys_pep_sf"/>
</dbReference>
<dbReference type="GO" id="GO:0031647">
    <property type="term" value="P:regulation of protein stability"/>
    <property type="evidence" value="ECO:0000318"/>
    <property type="project" value="GO_Central"/>
</dbReference>
<keyword evidence="2" id="KW-0833">Ubl conjugation pathway</keyword>
<feature type="compositionally biased region" description="Polar residues" evidence="3">
    <location>
        <begin position="751"/>
        <end position="764"/>
    </location>
</feature>
<reference evidence="6" key="3">
    <citation type="submission" date="2020-12" db="UniProtKB">
        <authorList>
            <consortium name="EnsemblPlants"/>
        </authorList>
    </citation>
    <scope>IDENTIFICATION</scope>
</reference>
<comment type="catalytic activity">
    <reaction evidence="2">
        <text>Thiol-dependent hydrolysis of ester, thioester, amide, peptide and isopeptide bonds formed by the C-terminal Gly of ubiquitin (a 76-residue protein attached to proteins as an intracellular targeting signal).</text>
        <dbReference type="EC" id="3.4.19.12"/>
    </reaction>
</comment>
<dbReference type="PANTHER" id="PTHR24006">
    <property type="entry name" value="UBIQUITIN CARBOXYL-TERMINAL HYDROLASE"/>
    <property type="match status" value="1"/>
</dbReference>
<keyword evidence="2" id="KW-0645">Protease</keyword>
<organism evidence="5">
    <name type="scientific">Physcomitrium patens</name>
    <name type="common">Spreading-leaved earth moss</name>
    <name type="synonym">Physcomitrella patens</name>
    <dbReference type="NCBI Taxonomy" id="3218"/>
    <lineage>
        <taxon>Eukaryota</taxon>
        <taxon>Viridiplantae</taxon>
        <taxon>Streptophyta</taxon>
        <taxon>Embryophyta</taxon>
        <taxon>Bryophyta</taxon>
        <taxon>Bryophytina</taxon>
        <taxon>Bryopsida</taxon>
        <taxon>Funariidae</taxon>
        <taxon>Funariales</taxon>
        <taxon>Funariaceae</taxon>
        <taxon>Physcomitrium</taxon>
    </lineage>
</organism>
<dbReference type="GO" id="GO:0005829">
    <property type="term" value="C:cytosol"/>
    <property type="evidence" value="ECO:0000318"/>
    <property type="project" value="GO_Central"/>
</dbReference>
<dbReference type="AlphaFoldDB" id="A0A2K1KB26"/>
<dbReference type="Gramene" id="Pp3c7_9250V3.1">
    <property type="protein sequence ID" value="Pp3c7_9250V3.1"/>
    <property type="gene ID" value="Pp3c7_9250"/>
</dbReference>
<feature type="region of interest" description="Disordered" evidence="3">
    <location>
        <begin position="784"/>
        <end position="838"/>
    </location>
</feature>
<dbReference type="EnsemblPlants" id="Pp3c7_9250V3.2">
    <property type="protein sequence ID" value="Pp3c7_9250V3.2"/>
    <property type="gene ID" value="Pp3c7_9250"/>
</dbReference>
<dbReference type="PROSITE" id="PS50235">
    <property type="entry name" value="USP_3"/>
    <property type="match status" value="1"/>
</dbReference>
<keyword evidence="2" id="KW-0378">Hydrolase</keyword>
<dbReference type="InterPro" id="IPR028889">
    <property type="entry name" value="USP"/>
</dbReference>
<dbReference type="InterPro" id="IPR050164">
    <property type="entry name" value="Peptidase_C19"/>
</dbReference>
<dbReference type="CDD" id="cd02661">
    <property type="entry name" value="Peptidase_C19E"/>
    <property type="match status" value="1"/>
</dbReference>
<dbReference type="Gene3D" id="3.90.70.10">
    <property type="entry name" value="Cysteine proteinases"/>
    <property type="match status" value="1"/>
</dbReference>